<dbReference type="EMBL" id="CP141059">
    <property type="protein sequence ID" value="WQQ24610.1"/>
    <property type="molecule type" value="Genomic_DNA"/>
</dbReference>
<dbReference type="SUPFAM" id="SSF140959">
    <property type="entry name" value="Indolic compounds 2,3-dioxygenase-like"/>
    <property type="match status" value="1"/>
</dbReference>
<accession>A0ABZ0ZJD0</accession>
<dbReference type="Gene3D" id="1.20.58.480">
    <property type="match status" value="1"/>
</dbReference>
<dbReference type="Proteomes" id="UP001327225">
    <property type="component" value="Chromosome"/>
</dbReference>
<organism evidence="1 2">
    <name type="scientific">Nocardioides bizhenqiangii</name>
    <dbReference type="NCBI Taxonomy" id="3095076"/>
    <lineage>
        <taxon>Bacteria</taxon>
        <taxon>Bacillati</taxon>
        <taxon>Actinomycetota</taxon>
        <taxon>Actinomycetes</taxon>
        <taxon>Propionibacteriales</taxon>
        <taxon>Nocardioidaceae</taxon>
        <taxon>Nocardioides</taxon>
    </lineage>
</organism>
<name>A0ABZ0ZJD0_9ACTN</name>
<keyword evidence="2" id="KW-1185">Reference proteome</keyword>
<evidence type="ECO:0008006" key="3">
    <source>
        <dbReference type="Google" id="ProtNLM"/>
    </source>
</evidence>
<dbReference type="RefSeq" id="WP_322936303.1">
    <property type="nucleotide sequence ID" value="NZ_CP141059.1"/>
</dbReference>
<dbReference type="InterPro" id="IPR037217">
    <property type="entry name" value="Trp/Indoleamine_2_3_dOase-like"/>
</dbReference>
<dbReference type="PANTHER" id="PTHR10138">
    <property type="entry name" value="TRYPTOPHAN 2,3-DIOXYGENASE"/>
    <property type="match status" value="1"/>
</dbReference>
<dbReference type="PANTHER" id="PTHR10138:SF0">
    <property type="entry name" value="TRYPTOPHAN 2,3-DIOXYGENASE"/>
    <property type="match status" value="1"/>
</dbReference>
<reference evidence="2" key="1">
    <citation type="submission" date="2023-12" db="EMBL/GenBank/DDBJ databases">
        <title>Novel species in genus Nocardioides.</title>
        <authorList>
            <person name="Zhou H."/>
        </authorList>
    </citation>
    <scope>NUCLEOTIDE SEQUENCE [LARGE SCALE GENOMIC DNA]</scope>
    <source>
        <strain evidence="2">HM61</strain>
    </source>
</reference>
<proteinExistence type="predicted"/>
<gene>
    <name evidence="1" type="ORF">SHK19_11580</name>
</gene>
<evidence type="ECO:0000313" key="1">
    <source>
        <dbReference type="EMBL" id="WQQ24610.1"/>
    </source>
</evidence>
<sequence length="439" mass="48836">MTTTQPETTEQTLLAAVDASCAVQLARNVAAEALSRELDRWLDPSVPPGAQDGLVLARLVTHEVRWVGKHFLPADRLDRLAAVRDRHHGRDPYLDAFLACILDKHEGRFWNRTYLSLPVLEVVLAEHQLMPSGLAALLAADIIRYELCAAHRRTEVSDLGRPDPRTLRTRLRHSLRFMASHLGSEDSEGLLAAIAREPEADLPALLLELPTPPIAGEWLELTVQPTSTVHDEYFFMRVLQAHEMSFAGMNWRTRDAVAAIRAHDFDTAIRLLDQVVAFMDRNASLFRIVATMRYEAFHTFRESTDGASAIQSEQYKRFEGLCGLPPADRLASPAFESVPDVLAEVSGGQDSMTDAYRDACATGRHSAELATIAGLLRTLEDSHRRWKSTHVTLASRMLGEARGSGHTTGVGYLSGWLDHRLFWQLPDIGVTDVRRRAAG</sequence>
<evidence type="ECO:0000313" key="2">
    <source>
        <dbReference type="Proteomes" id="UP001327225"/>
    </source>
</evidence>
<dbReference type="InterPro" id="IPR004981">
    <property type="entry name" value="Trp_2_3_dOase"/>
</dbReference>
<protein>
    <recommendedName>
        <fullName evidence="3">Tryptophan 2,3-dioxygenase</fullName>
    </recommendedName>
</protein>